<keyword evidence="20" id="KW-1185">Reference proteome</keyword>
<dbReference type="PROSITE" id="PS51198">
    <property type="entry name" value="UVRD_HELICASE_ATP_BIND"/>
    <property type="match status" value="1"/>
</dbReference>
<feature type="domain" description="UvrD-like helicase C-terminal" evidence="16">
    <location>
        <begin position="313"/>
        <end position="611"/>
    </location>
</feature>
<gene>
    <name evidence="17" type="ORF">A9W98_04700</name>
    <name evidence="18" type="ORF">AWC08_01000</name>
</gene>
<evidence type="ECO:0000313" key="20">
    <source>
        <dbReference type="Proteomes" id="UP000193928"/>
    </source>
</evidence>
<dbReference type="Proteomes" id="UP000093757">
    <property type="component" value="Unassembled WGS sequence"/>
</dbReference>
<accession>A0A1A6B6L9</accession>
<dbReference type="Pfam" id="PF21196">
    <property type="entry name" value="PcrA_UvrD_tudor"/>
    <property type="match status" value="1"/>
</dbReference>
<keyword evidence="4 12" id="KW-0378">Hydrolase</keyword>
<dbReference type="Gene3D" id="1.10.486.10">
    <property type="entry name" value="PCRA, domain 4"/>
    <property type="match status" value="1"/>
</dbReference>
<dbReference type="CDD" id="cd18807">
    <property type="entry name" value="SF1_C_UvrD"/>
    <property type="match status" value="2"/>
</dbReference>
<evidence type="ECO:0000256" key="6">
    <source>
        <dbReference type="ARBA" id="ARBA00022840"/>
    </source>
</evidence>
<evidence type="ECO:0000256" key="9">
    <source>
        <dbReference type="ARBA" id="ARBA00023235"/>
    </source>
</evidence>
<dbReference type="InterPro" id="IPR005751">
    <property type="entry name" value="ATP-dep_DNA_helicase_PcrA"/>
</dbReference>
<dbReference type="EMBL" id="LQOY01000187">
    <property type="protein sequence ID" value="ORV74680.1"/>
    <property type="molecule type" value="Genomic_DNA"/>
</dbReference>
<dbReference type="RefSeq" id="WP_065137563.1">
    <property type="nucleotide sequence ID" value="NZ_JACKSU010000072.1"/>
</dbReference>
<dbReference type="Proteomes" id="UP000193928">
    <property type="component" value="Unassembled WGS sequence"/>
</dbReference>
<dbReference type="GO" id="GO:0000725">
    <property type="term" value="P:recombinational repair"/>
    <property type="evidence" value="ECO:0007669"/>
    <property type="project" value="TreeGrafter"/>
</dbReference>
<name>A0A1A6B6L9_MYCGO</name>
<dbReference type="Gene3D" id="1.10.10.160">
    <property type="match status" value="1"/>
</dbReference>
<evidence type="ECO:0000256" key="4">
    <source>
        <dbReference type="ARBA" id="ARBA00022801"/>
    </source>
</evidence>
<organism evidence="17 19">
    <name type="scientific">Mycobacterium gordonae</name>
    <dbReference type="NCBI Taxonomy" id="1778"/>
    <lineage>
        <taxon>Bacteria</taxon>
        <taxon>Bacillati</taxon>
        <taxon>Actinomycetota</taxon>
        <taxon>Actinomycetes</taxon>
        <taxon>Mycobacteriales</taxon>
        <taxon>Mycobacteriaceae</taxon>
        <taxon>Mycobacterium</taxon>
    </lineage>
</organism>
<dbReference type="PANTHER" id="PTHR11070">
    <property type="entry name" value="UVRD / RECB / PCRA DNA HELICASE FAMILY MEMBER"/>
    <property type="match status" value="1"/>
</dbReference>
<dbReference type="Pfam" id="PF13361">
    <property type="entry name" value="UvrD_C"/>
    <property type="match status" value="1"/>
</dbReference>
<dbReference type="PROSITE" id="PS51217">
    <property type="entry name" value="UVRD_HELICASE_CTER"/>
    <property type="match status" value="1"/>
</dbReference>
<dbReference type="FunFam" id="1.10.10.160:FF:000001">
    <property type="entry name" value="ATP-dependent DNA helicase"/>
    <property type="match status" value="1"/>
</dbReference>
<evidence type="ECO:0000256" key="14">
    <source>
        <dbReference type="SAM" id="MobiDB-lite"/>
    </source>
</evidence>
<evidence type="ECO:0000313" key="17">
    <source>
        <dbReference type="EMBL" id="OBR97962.1"/>
    </source>
</evidence>
<keyword evidence="6 12" id="KW-0067">ATP-binding</keyword>
<dbReference type="AlphaFoldDB" id="A0A1A6B6L9"/>
<feature type="region of interest" description="Disordered" evidence="14">
    <location>
        <begin position="701"/>
        <end position="724"/>
    </location>
</feature>
<keyword evidence="9" id="KW-0413">Isomerase</keyword>
<evidence type="ECO:0000256" key="5">
    <source>
        <dbReference type="ARBA" id="ARBA00022806"/>
    </source>
</evidence>
<comment type="caution">
    <text evidence="17">The sequence shown here is derived from an EMBL/GenBank/DDBJ whole genome shotgun (WGS) entry which is preliminary data.</text>
</comment>
<evidence type="ECO:0000256" key="2">
    <source>
        <dbReference type="ARBA" id="ARBA00022741"/>
    </source>
</evidence>
<dbReference type="GO" id="GO:0033202">
    <property type="term" value="C:DNA helicase complex"/>
    <property type="evidence" value="ECO:0007669"/>
    <property type="project" value="TreeGrafter"/>
</dbReference>
<evidence type="ECO:0000256" key="11">
    <source>
        <dbReference type="ARBA" id="ARBA00048988"/>
    </source>
</evidence>
<dbReference type="EC" id="5.6.2.4" evidence="13"/>
<evidence type="ECO:0000256" key="7">
    <source>
        <dbReference type="ARBA" id="ARBA00023125"/>
    </source>
</evidence>
<proteinExistence type="inferred from homology"/>
<dbReference type="OrthoDB" id="9806690at2"/>
<evidence type="ECO:0000256" key="1">
    <source>
        <dbReference type="ARBA" id="ARBA00009922"/>
    </source>
</evidence>
<comment type="similarity">
    <text evidence="1 13">Belongs to the helicase family. UvrD subfamily.</text>
</comment>
<keyword evidence="8" id="KW-0234">DNA repair</keyword>
<evidence type="ECO:0000313" key="19">
    <source>
        <dbReference type="Proteomes" id="UP000093757"/>
    </source>
</evidence>
<dbReference type="GO" id="GO:0009314">
    <property type="term" value="P:response to radiation"/>
    <property type="evidence" value="ECO:0007669"/>
    <property type="project" value="UniProtKB-ARBA"/>
</dbReference>
<evidence type="ECO:0000259" key="16">
    <source>
        <dbReference type="PROSITE" id="PS51217"/>
    </source>
</evidence>
<feature type="binding site" evidence="12">
    <location>
        <begin position="42"/>
        <end position="49"/>
    </location>
    <ligand>
        <name>ATP</name>
        <dbReference type="ChEBI" id="CHEBI:30616"/>
    </ligand>
</feature>
<dbReference type="GO" id="GO:0016787">
    <property type="term" value="F:hydrolase activity"/>
    <property type="evidence" value="ECO:0007669"/>
    <property type="project" value="UniProtKB-UniRule"/>
</dbReference>
<dbReference type="GO" id="GO:0043138">
    <property type="term" value="F:3'-5' DNA helicase activity"/>
    <property type="evidence" value="ECO:0007669"/>
    <property type="project" value="UniProtKB-EC"/>
</dbReference>
<dbReference type="PANTHER" id="PTHR11070:SF2">
    <property type="entry name" value="ATP-DEPENDENT DNA HELICASE SRS2"/>
    <property type="match status" value="1"/>
</dbReference>
<reference evidence="18 20" key="1">
    <citation type="submission" date="2016-01" db="EMBL/GenBank/DDBJ databases">
        <title>The new phylogeny of the genus Mycobacterium.</title>
        <authorList>
            <person name="Tarcisio F."/>
            <person name="Conor M."/>
            <person name="Antonella G."/>
            <person name="Elisabetta G."/>
            <person name="Giulia F.S."/>
            <person name="Sara T."/>
            <person name="Anna F."/>
            <person name="Clotilde B."/>
            <person name="Roberto B."/>
            <person name="Veronica D.S."/>
            <person name="Fabio R."/>
            <person name="Monica P."/>
            <person name="Olivier J."/>
            <person name="Enrico T."/>
            <person name="Nicola S."/>
        </authorList>
    </citation>
    <scope>NUCLEOTIDE SEQUENCE [LARGE SCALE GENOMIC DNA]</scope>
    <source>
        <strain evidence="18 20">DSM 44160</strain>
    </source>
</reference>
<feature type="domain" description="UvrD-like helicase ATP-binding" evidence="15">
    <location>
        <begin position="21"/>
        <end position="312"/>
    </location>
</feature>
<dbReference type="EMBL" id="MAEM01000556">
    <property type="protein sequence ID" value="OBR97962.1"/>
    <property type="molecule type" value="Genomic_DNA"/>
</dbReference>
<keyword evidence="3" id="KW-0227">DNA damage</keyword>
<keyword evidence="7 13" id="KW-0238">DNA-binding</keyword>
<dbReference type="InterPro" id="IPR013986">
    <property type="entry name" value="DExx_box_DNA_helicase_dom_sf"/>
</dbReference>
<evidence type="ECO:0000256" key="12">
    <source>
        <dbReference type="PROSITE-ProRule" id="PRU00560"/>
    </source>
</evidence>
<evidence type="ECO:0000313" key="18">
    <source>
        <dbReference type="EMBL" id="ORV74680.1"/>
    </source>
</evidence>
<dbReference type="GO" id="GO:0003677">
    <property type="term" value="F:DNA binding"/>
    <property type="evidence" value="ECO:0007669"/>
    <property type="project" value="UniProtKB-KW"/>
</dbReference>
<dbReference type="InterPro" id="IPR014017">
    <property type="entry name" value="DNA_helicase_UvrD-like_C"/>
</dbReference>
<comment type="catalytic activity">
    <reaction evidence="10">
        <text>Couples ATP hydrolysis with the unwinding of duplex DNA by translocating in the 3'-5' direction.</text>
        <dbReference type="EC" id="5.6.2.4"/>
    </reaction>
</comment>
<dbReference type="InterPro" id="IPR000212">
    <property type="entry name" value="DNA_helicase_UvrD/REP"/>
</dbReference>
<dbReference type="SUPFAM" id="SSF52540">
    <property type="entry name" value="P-loop containing nucleoside triphosphate hydrolases"/>
    <property type="match status" value="1"/>
</dbReference>
<evidence type="ECO:0000256" key="3">
    <source>
        <dbReference type="ARBA" id="ARBA00022763"/>
    </source>
</evidence>
<protein>
    <recommendedName>
        <fullName evidence="13">ATP-dependent DNA helicase</fullName>
        <ecNumber evidence="13">5.6.2.4</ecNumber>
    </recommendedName>
</protein>
<comment type="catalytic activity">
    <reaction evidence="11 13">
        <text>ATP + H2O = ADP + phosphate + H(+)</text>
        <dbReference type="Rhea" id="RHEA:13065"/>
        <dbReference type="ChEBI" id="CHEBI:15377"/>
        <dbReference type="ChEBI" id="CHEBI:15378"/>
        <dbReference type="ChEBI" id="CHEBI:30616"/>
        <dbReference type="ChEBI" id="CHEBI:43474"/>
        <dbReference type="ChEBI" id="CHEBI:456216"/>
        <dbReference type="EC" id="5.6.2.4"/>
    </reaction>
</comment>
<keyword evidence="2 12" id="KW-0547">Nucleotide-binding</keyword>
<evidence type="ECO:0000256" key="10">
    <source>
        <dbReference type="ARBA" id="ARBA00034617"/>
    </source>
</evidence>
<dbReference type="GO" id="GO:0005829">
    <property type="term" value="C:cytosol"/>
    <property type="evidence" value="ECO:0007669"/>
    <property type="project" value="TreeGrafter"/>
</dbReference>
<dbReference type="InterPro" id="IPR014016">
    <property type="entry name" value="UvrD-like_ATP-bd"/>
</dbReference>
<dbReference type="NCBIfam" id="TIGR01073">
    <property type="entry name" value="pcrA"/>
    <property type="match status" value="1"/>
</dbReference>
<dbReference type="FunFam" id="1.10.486.10:FF:000003">
    <property type="entry name" value="ATP-dependent DNA helicase"/>
    <property type="match status" value="1"/>
</dbReference>
<evidence type="ECO:0000259" key="15">
    <source>
        <dbReference type="PROSITE" id="PS51198"/>
    </source>
</evidence>
<evidence type="ECO:0000256" key="13">
    <source>
        <dbReference type="RuleBase" id="RU364053"/>
    </source>
</evidence>
<dbReference type="InterPro" id="IPR027417">
    <property type="entry name" value="P-loop_NTPase"/>
</dbReference>
<dbReference type="Gene3D" id="3.40.50.300">
    <property type="entry name" value="P-loop containing nucleotide triphosphate hydrolases"/>
    <property type="match status" value="2"/>
</dbReference>
<dbReference type="GO" id="GO:0006260">
    <property type="term" value="P:DNA replication"/>
    <property type="evidence" value="ECO:0007669"/>
    <property type="project" value="InterPro"/>
</dbReference>
<dbReference type="Pfam" id="PF00580">
    <property type="entry name" value="UvrD-helicase"/>
    <property type="match status" value="1"/>
</dbReference>
<reference evidence="17 19" key="2">
    <citation type="submission" date="2016-06" db="EMBL/GenBank/DDBJ databases">
        <authorList>
            <person name="Kjaerup R.B."/>
            <person name="Dalgaard T.S."/>
            <person name="Juul-Madsen H.R."/>
        </authorList>
    </citation>
    <scope>NUCLEOTIDE SEQUENCE [LARGE SCALE GENOMIC DNA]</scope>
    <source>
        <strain evidence="17 19">1245752.6</strain>
    </source>
</reference>
<keyword evidence="5 12" id="KW-0347">Helicase</keyword>
<dbReference type="GO" id="GO:0005524">
    <property type="term" value="F:ATP binding"/>
    <property type="evidence" value="ECO:0007669"/>
    <property type="project" value="UniProtKB-UniRule"/>
</dbReference>
<dbReference type="CDD" id="cd17932">
    <property type="entry name" value="DEXQc_UvrD"/>
    <property type="match status" value="1"/>
</dbReference>
<sequence>MSVHVTQAKYPRPSAADELLDGLNPQQRQAVVHQGSPLLIVAGAGSGKTAVLTRRIAYLIAERGVSVGQILAITFTNKAAAEMRERVVNLVGDRARYMWVSTFHSSCVRILRNQASLIEGLNSNFSIYDADDSRRLLQMIGRDMGLDIKRYSPRLLANAISNLKNELIDPHQAVSNLTDESDDLARTVASVFGEYQRRLRAANALDFDDLIGETVAVLQTFPDIAQYYRRRFRHVLVDEYQDTNHAQYMLVRELVGHASESDEVPPAELCVVGDADQSIYAFRGATIRNIEDFERDYPDATTILLEQNYRSTQNILSAANSVIARNAGRREKRLWTDAGEGELIVGYVADNEHDEARFVADEIDALADRGDITYNDVAVFYRTNNSSRSLEEVFIRAGIPYKVVGGVRFYERKEIRDIVAYLRVLDNPGDAVSMRRILNTPRRGIGDRAEACVAVYAENTGASFADALQAAAEGKVPMLNTRAEKCIAGFVEMLDELRGHLDDDLGELVEAVLERTGYRRELESSTDPQELARLDNLNELVSVAHEFSTDLALQTSEAAALAEDAPEDEDVPDTGVLAAFLERVSLVADSDEIPEHGAGMVTLMTLHTAKGLEFPVVFVTGWEDGMFPHMRALDDPMELSEERRLAYVGITRARQRLYVSRAIVRSSWGQPMLNPESRFLREIPQHLIDWRRVAPKPSFSAPVSGAGRFGTPRSAPTRSGAGKRPLVVLEPGDRVTHDKYGLGRVEEVSGVGESAMSLIDFGSAGRVKLMHNHAPISKL</sequence>
<evidence type="ECO:0000256" key="8">
    <source>
        <dbReference type="ARBA" id="ARBA00023204"/>
    </source>
</evidence>